<dbReference type="EMBL" id="CP002824">
    <property type="protein sequence ID" value="AEG97911.1"/>
    <property type="molecule type" value="Genomic_DNA"/>
</dbReference>
<proteinExistence type="predicted"/>
<dbReference type="HOGENOM" id="CLU_2751428_0_0_6"/>
<evidence type="ECO:0000313" key="1">
    <source>
        <dbReference type="EMBL" id="AEG97911.1"/>
    </source>
</evidence>
<name>A0A0H3FQQ2_KLEAK</name>
<sequence length="70" mass="7454">MAALMPYPAYGPCGLPLIYSPRWLTLLVLVISKSPGGAAAYRGYSALRFGSPEKAQRAASGKTLKKVANR</sequence>
<dbReference type="PATRIC" id="fig|1028307.3.peg.2995"/>
<reference evidence="1 2" key="1">
    <citation type="journal article" date="2012" name="J. Bacteriol.">
        <title>Complete genome sequence of Enterobacter aerogenes KCTC 2190.</title>
        <authorList>
            <person name="Shin S.H."/>
            <person name="Kim S."/>
            <person name="Kim J.Y."/>
            <person name="Lee S."/>
            <person name="Um Y."/>
            <person name="Oh M.K."/>
            <person name="Kim Y.R."/>
            <person name="Lee J."/>
            <person name="Yang K.S."/>
        </authorList>
    </citation>
    <scope>NUCLEOTIDE SEQUENCE [LARGE SCALE GENOMIC DNA]</scope>
    <source>
        <strain evidence="1 2">KCTC 2190</strain>
    </source>
</reference>
<protein>
    <submittedName>
        <fullName evidence="1">Uncharacterized protein</fullName>
    </submittedName>
</protein>
<dbReference type="KEGG" id="eae:EAE_14990"/>
<gene>
    <name evidence="1" type="ordered locus">EAE_14990</name>
</gene>
<dbReference type="AlphaFoldDB" id="A0A0H3FQQ2"/>
<keyword evidence="2" id="KW-1185">Reference proteome</keyword>
<dbReference type="Proteomes" id="UP000008881">
    <property type="component" value="Chromosome"/>
</dbReference>
<evidence type="ECO:0000313" key="2">
    <source>
        <dbReference type="Proteomes" id="UP000008881"/>
    </source>
</evidence>
<organism evidence="1 2">
    <name type="scientific">Klebsiella aerogenes (strain ATCC 13048 / DSM 30053 / CCUG 1429 / JCM 1235 / KCTC 2190 / NBRC 13534 / NCIMB 10102 / NCTC 10006 / CDC 819-56)</name>
    <name type="common">Enterobacter aerogenes</name>
    <dbReference type="NCBI Taxonomy" id="1028307"/>
    <lineage>
        <taxon>Bacteria</taxon>
        <taxon>Pseudomonadati</taxon>
        <taxon>Pseudomonadota</taxon>
        <taxon>Gammaproteobacteria</taxon>
        <taxon>Enterobacterales</taxon>
        <taxon>Enterobacteriaceae</taxon>
        <taxon>Klebsiella/Raoultella group</taxon>
        <taxon>Klebsiella</taxon>
    </lineage>
</organism>
<accession>A0A0H3FQQ2</accession>